<feature type="transmembrane region" description="Helical" evidence="1">
    <location>
        <begin position="45"/>
        <end position="71"/>
    </location>
</feature>
<dbReference type="Proteomes" id="UP000322362">
    <property type="component" value="Unassembled WGS sequence"/>
</dbReference>
<sequence length="93" mass="10648">METKKTFTLDSDNICNAFQKTIDWIQETQLSITSKKGKAYIKLPFIIALVIAILVPFALIIGIIFALAFGINITFERYRKKETSVQNKEIKSY</sequence>
<organism evidence="2 3">
    <name type="scientific">Sphingobacterium phlebotomi</name>
    <dbReference type="NCBI Taxonomy" id="2605433"/>
    <lineage>
        <taxon>Bacteria</taxon>
        <taxon>Pseudomonadati</taxon>
        <taxon>Bacteroidota</taxon>
        <taxon>Sphingobacteriia</taxon>
        <taxon>Sphingobacteriales</taxon>
        <taxon>Sphingobacteriaceae</taxon>
        <taxon>Sphingobacterium</taxon>
    </lineage>
</organism>
<evidence type="ECO:0000313" key="3">
    <source>
        <dbReference type="Proteomes" id="UP000322362"/>
    </source>
</evidence>
<name>A0A5D4H2D4_9SPHI</name>
<evidence type="ECO:0000256" key="1">
    <source>
        <dbReference type="SAM" id="Phobius"/>
    </source>
</evidence>
<evidence type="ECO:0000313" key="2">
    <source>
        <dbReference type="EMBL" id="TYR32970.1"/>
    </source>
</evidence>
<keyword evidence="3" id="KW-1185">Reference proteome</keyword>
<keyword evidence="1" id="KW-0812">Transmembrane</keyword>
<dbReference type="AlphaFoldDB" id="A0A5D4H2D4"/>
<accession>A0A5D4H2D4</accession>
<proteinExistence type="predicted"/>
<gene>
    <name evidence="2" type="ORF">FXV77_18200</name>
</gene>
<dbReference type="RefSeq" id="WP_148920671.1">
    <property type="nucleotide sequence ID" value="NZ_VTAV01000017.1"/>
</dbReference>
<protein>
    <submittedName>
        <fullName evidence="2">DUF4342 domain-containing protein</fullName>
    </submittedName>
</protein>
<keyword evidence="1" id="KW-0472">Membrane</keyword>
<reference evidence="2 3" key="1">
    <citation type="submission" date="2019-08" db="EMBL/GenBank/DDBJ databases">
        <title>Phlebobacter frassis gen. nov. sp. nov., a new member of family Sphingobacteriaceae isolated from sand fly rearing media.</title>
        <authorList>
            <person name="Kakumanu M.L."/>
            <person name="Marayati B.F."/>
            <person name="Wada-Katsumata A."/>
            <person name="Wasserberg G."/>
            <person name="Schal C."/>
            <person name="Apperson C.S."/>
            <person name="Ponnusamy L."/>
        </authorList>
    </citation>
    <scope>NUCLEOTIDE SEQUENCE [LARGE SCALE GENOMIC DNA]</scope>
    <source>
        <strain evidence="2 3">SSI9</strain>
    </source>
</reference>
<keyword evidence="1" id="KW-1133">Transmembrane helix</keyword>
<dbReference type="EMBL" id="VTAV01000017">
    <property type="protein sequence ID" value="TYR32970.1"/>
    <property type="molecule type" value="Genomic_DNA"/>
</dbReference>
<comment type="caution">
    <text evidence="2">The sequence shown here is derived from an EMBL/GenBank/DDBJ whole genome shotgun (WGS) entry which is preliminary data.</text>
</comment>